<reference evidence="2" key="2">
    <citation type="journal article" date="2022" name="BMC Genomics">
        <title>Comparative genome analysis of mycobacteria focusing on tRNA and non-coding RNA.</title>
        <authorList>
            <person name="Behra P.R.K."/>
            <person name="Pettersson B.M.F."/>
            <person name="Ramesh M."/>
            <person name="Das S."/>
            <person name="Dasgupta S."/>
            <person name="Kirsebom L.A."/>
        </authorList>
    </citation>
    <scope>NUCLEOTIDE SEQUENCE</scope>
    <source>
        <strain evidence="2">DSM 45439</strain>
    </source>
</reference>
<keyword evidence="1" id="KW-0472">Membrane</keyword>
<comment type="caution">
    <text evidence="2">The sequence shown here is derived from an EMBL/GenBank/DDBJ whole genome shotgun (WGS) entry which is preliminary data.</text>
</comment>
<keyword evidence="1" id="KW-1133">Transmembrane helix</keyword>
<name>A0AAW5S6Y3_MYCBC</name>
<organism evidence="2 3">
    <name type="scientific">Mycobacterium bouchedurhonense</name>
    <dbReference type="NCBI Taxonomy" id="701041"/>
    <lineage>
        <taxon>Bacteria</taxon>
        <taxon>Bacillati</taxon>
        <taxon>Actinomycetota</taxon>
        <taxon>Actinomycetes</taxon>
        <taxon>Mycobacteriales</taxon>
        <taxon>Mycobacteriaceae</taxon>
        <taxon>Mycobacterium</taxon>
        <taxon>Mycobacterium avium complex (MAC)</taxon>
    </lineage>
</organism>
<dbReference type="EMBL" id="JACKTG010000053">
    <property type="protein sequence ID" value="MCV6991136.1"/>
    <property type="molecule type" value="Genomic_DNA"/>
</dbReference>
<dbReference type="RefSeq" id="WP_155252472.1">
    <property type="nucleotide sequence ID" value="NZ_JACKTG010000053.1"/>
</dbReference>
<evidence type="ECO:0000256" key="1">
    <source>
        <dbReference type="SAM" id="Phobius"/>
    </source>
</evidence>
<dbReference type="GeneID" id="301974125"/>
<accession>A0AAW5S6Y3</accession>
<dbReference type="Proteomes" id="UP001207588">
    <property type="component" value="Unassembled WGS sequence"/>
</dbReference>
<keyword evidence="1" id="KW-0812">Transmembrane</keyword>
<protein>
    <submittedName>
        <fullName evidence="2">Uncharacterized protein</fullName>
    </submittedName>
</protein>
<gene>
    <name evidence="2" type="ORF">H7I91_17940</name>
</gene>
<reference evidence="2" key="1">
    <citation type="submission" date="2020-07" db="EMBL/GenBank/DDBJ databases">
        <authorList>
            <person name="Pettersson B.M.F."/>
            <person name="Behra P.R.K."/>
            <person name="Ramesh M."/>
            <person name="Das S."/>
            <person name="Dasgupta S."/>
            <person name="Kirsebom L.A."/>
        </authorList>
    </citation>
    <scope>NUCLEOTIDE SEQUENCE</scope>
    <source>
        <strain evidence="2">DSM 45439</strain>
    </source>
</reference>
<proteinExistence type="predicted"/>
<evidence type="ECO:0000313" key="2">
    <source>
        <dbReference type="EMBL" id="MCV6991136.1"/>
    </source>
</evidence>
<sequence>MTSFTAKAEGAIGVLLVVLVVVEILVLVVIDENEVVSGEGLGELPPRIGLIGGHSWSLSGR</sequence>
<dbReference type="AlphaFoldDB" id="A0AAW5S6Y3"/>
<feature type="transmembrane region" description="Helical" evidence="1">
    <location>
        <begin position="12"/>
        <end position="30"/>
    </location>
</feature>
<evidence type="ECO:0000313" key="3">
    <source>
        <dbReference type="Proteomes" id="UP001207588"/>
    </source>
</evidence>